<reference evidence="2 3" key="1">
    <citation type="submission" date="2017-04" db="EMBL/GenBank/DDBJ databases">
        <authorList>
            <person name="Afonso C.L."/>
            <person name="Miller P.J."/>
            <person name="Scott M.A."/>
            <person name="Spackman E."/>
            <person name="Goraichik I."/>
            <person name="Dimitrov K.M."/>
            <person name="Suarez D.L."/>
            <person name="Swayne D.E."/>
        </authorList>
    </citation>
    <scope>NUCLEOTIDE SEQUENCE [LARGE SCALE GENOMIC DNA]</scope>
    <source>
        <strain evidence="2 3">N3/975</strain>
    </source>
</reference>
<gene>
    <name evidence="2" type="ORF">SAMN05661091_1071</name>
</gene>
<evidence type="ECO:0000256" key="1">
    <source>
        <dbReference type="SAM" id="Phobius"/>
    </source>
</evidence>
<evidence type="ECO:0000313" key="2">
    <source>
        <dbReference type="EMBL" id="SMF74356.1"/>
    </source>
</evidence>
<keyword evidence="3" id="KW-1185">Reference proteome</keyword>
<keyword evidence="1" id="KW-1133">Transmembrane helix</keyword>
<dbReference type="Proteomes" id="UP000192940">
    <property type="component" value="Chromosome I"/>
</dbReference>
<feature type="transmembrane region" description="Helical" evidence="1">
    <location>
        <begin position="6"/>
        <end position="28"/>
    </location>
</feature>
<proteinExistence type="predicted"/>
<keyword evidence="1" id="KW-0472">Membrane</keyword>
<dbReference type="RefSeq" id="WP_208918080.1">
    <property type="nucleotide sequence ID" value="NZ_LT840184.1"/>
</dbReference>
<feature type="transmembrane region" description="Helical" evidence="1">
    <location>
        <begin position="40"/>
        <end position="56"/>
    </location>
</feature>
<evidence type="ECO:0000313" key="3">
    <source>
        <dbReference type="Proteomes" id="UP000192940"/>
    </source>
</evidence>
<sequence length="92" mass="10523">MNISILALISMGIILVYAIAITIIVQLVGMRLFKDKSNMYFLYASIILVIQTYLIIKDLLSKHTLSSANILFFLMALMFIVRGVRRKKIDIK</sequence>
<accession>A0A1X7GT72</accession>
<feature type="transmembrane region" description="Helical" evidence="1">
    <location>
        <begin position="68"/>
        <end position="84"/>
    </location>
</feature>
<name>A0A1X7GT72_9BACL</name>
<organism evidence="2 3">
    <name type="scientific">Paenibacillus uliginis N3/975</name>
    <dbReference type="NCBI Taxonomy" id="1313296"/>
    <lineage>
        <taxon>Bacteria</taxon>
        <taxon>Bacillati</taxon>
        <taxon>Bacillota</taxon>
        <taxon>Bacilli</taxon>
        <taxon>Bacillales</taxon>
        <taxon>Paenibacillaceae</taxon>
        <taxon>Paenibacillus</taxon>
    </lineage>
</organism>
<keyword evidence="1" id="KW-0812">Transmembrane</keyword>
<protein>
    <submittedName>
        <fullName evidence="2">Uncharacterized protein</fullName>
    </submittedName>
</protein>
<dbReference type="AlphaFoldDB" id="A0A1X7GT72"/>
<dbReference type="EMBL" id="LT840184">
    <property type="protein sequence ID" value="SMF74356.1"/>
    <property type="molecule type" value="Genomic_DNA"/>
</dbReference>